<dbReference type="PANTHER" id="PTHR15323:SF6">
    <property type="entry name" value="CELL DIVISION CYCLE PROTEIN 123 HOMOLOG"/>
    <property type="match status" value="1"/>
</dbReference>
<dbReference type="PANTHER" id="PTHR15323">
    <property type="entry name" value="D123 PROTEIN"/>
    <property type="match status" value="1"/>
</dbReference>
<name>A0A061AY69_RHOTO</name>
<feature type="compositionally biased region" description="Low complexity" evidence="2">
    <location>
        <begin position="91"/>
        <end position="103"/>
    </location>
</feature>
<proteinExistence type="inferred from homology"/>
<evidence type="ECO:0000313" key="3">
    <source>
        <dbReference type="EMBL" id="CDR40339.1"/>
    </source>
</evidence>
<gene>
    <name evidence="3" type="ORF">RHTO0S_05e01860g</name>
</gene>
<comment type="similarity">
    <text evidence="1">Belongs to the CDC123 family.</text>
</comment>
<protein>
    <submittedName>
        <fullName evidence="3">RHTO0S05e01860g1_1</fullName>
    </submittedName>
</protein>
<feature type="compositionally biased region" description="Basic and acidic residues" evidence="2">
    <location>
        <begin position="386"/>
        <end position="402"/>
    </location>
</feature>
<accession>A0A061AY69</accession>
<evidence type="ECO:0000256" key="1">
    <source>
        <dbReference type="ARBA" id="ARBA00011047"/>
    </source>
</evidence>
<evidence type="ECO:0000256" key="2">
    <source>
        <dbReference type="SAM" id="MobiDB-lite"/>
    </source>
</evidence>
<sequence length="402" mass="45627">MAVPLTPPPAPAPSSPDPPLFPPLHTADILACQFSHWYPLFRRISPKATVIRPIPQEDDFVEYLESDGLFLPEGSGPMGLSELSDSDSDSDSPSSSTASSTDGADGRPTPSPRQRRQFSFPHLDAEIRSALARYDGAVFPKLNWSSPQDAAWMLPGQNLKCQTPADVYLLLKSSDFISHDLDRAFDDCIDYEPTSPSLAGLSLDEEEGERRRRRRWSFELVLKKWFDMPRSQEWRCFVRENRLLAISQRDTTFYDFLQGEQVKANLTTQISDFWAREIRDKAPLSSYIFDIYLTRDSSRLFLIDLNPFSPRTDTLLFPPSHLLSLHLSPSSSPDLRVVESEKGGGMPRYAHNRYPRDVVELSEGQSVAEFAREWVGRVAEASVSNEEEKGKREQREEERIGR</sequence>
<dbReference type="Pfam" id="PF07065">
    <property type="entry name" value="D123"/>
    <property type="match status" value="1"/>
</dbReference>
<dbReference type="GO" id="GO:0005737">
    <property type="term" value="C:cytoplasm"/>
    <property type="evidence" value="ECO:0007669"/>
    <property type="project" value="TreeGrafter"/>
</dbReference>
<organism evidence="3">
    <name type="scientific">Rhodotorula toruloides</name>
    <name type="common">Yeast</name>
    <name type="synonym">Rhodosporidium toruloides</name>
    <dbReference type="NCBI Taxonomy" id="5286"/>
    <lineage>
        <taxon>Eukaryota</taxon>
        <taxon>Fungi</taxon>
        <taxon>Dikarya</taxon>
        <taxon>Basidiomycota</taxon>
        <taxon>Pucciniomycotina</taxon>
        <taxon>Microbotryomycetes</taxon>
        <taxon>Sporidiobolales</taxon>
        <taxon>Sporidiobolaceae</taxon>
        <taxon>Rhodotorula</taxon>
    </lineage>
</organism>
<reference evidence="3" key="1">
    <citation type="journal article" date="2014" name="Genome Announc.">
        <title>Draft genome sequence of Rhodosporidium toruloides CECT1137, an oleaginous yeast of biotechnological interest.</title>
        <authorList>
            <person name="Morin N."/>
            <person name="Calcas X."/>
            <person name="Devillers H."/>
            <person name="Durrens P."/>
            <person name="Sherman D.J."/>
            <person name="Nicaud J.-M."/>
            <person name="Neuveglise C."/>
        </authorList>
    </citation>
    <scope>NUCLEOTIDE SEQUENCE</scope>
    <source>
        <strain evidence="3">CECT1137</strain>
    </source>
</reference>
<dbReference type="OrthoDB" id="360540at2759"/>
<feature type="region of interest" description="Disordered" evidence="2">
    <location>
        <begin position="379"/>
        <end position="402"/>
    </location>
</feature>
<dbReference type="InterPro" id="IPR009772">
    <property type="entry name" value="CDC123"/>
</dbReference>
<feature type="region of interest" description="Disordered" evidence="2">
    <location>
        <begin position="74"/>
        <end position="119"/>
    </location>
</feature>
<dbReference type="EMBL" id="LK052940">
    <property type="protein sequence ID" value="CDR40339.1"/>
    <property type="molecule type" value="Genomic_DNA"/>
</dbReference>
<dbReference type="AlphaFoldDB" id="A0A061AY69"/>